<dbReference type="InterPro" id="IPR045058">
    <property type="entry name" value="GIMA/IAN/Toc"/>
</dbReference>
<keyword evidence="3" id="KW-0342">GTP-binding</keyword>
<comment type="caution">
    <text evidence="7">The sequence shown here is derived from an EMBL/GenBank/DDBJ whole genome shotgun (WGS) entry which is preliminary data.</text>
</comment>
<dbReference type="FunFam" id="3.40.50.300:FF:001809">
    <property type="entry name" value="Si:ch1073-365p7.2"/>
    <property type="match status" value="3"/>
</dbReference>
<gene>
    <name evidence="7" type="ORF">DPX16_23682</name>
</gene>
<proteinExistence type="inferred from homology"/>
<dbReference type="PANTHER" id="PTHR10903:SF107">
    <property type="entry name" value="GTPASE IMAP FAMILY MEMBER 4-LIKE-RELATED"/>
    <property type="match status" value="1"/>
</dbReference>
<dbReference type="AlphaFoldDB" id="A0A3N0YH14"/>
<dbReference type="PANTHER" id="PTHR10903">
    <property type="entry name" value="GTPASE, IMAP FAMILY MEMBER-RELATED"/>
    <property type="match status" value="1"/>
</dbReference>
<comment type="similarity">
    <text evidence="1">Belongs to the TRAFAC class TrmE-Era-EngA-EngB-Septin-like GTPase superfamily. AIG1/Toc34/Toc159-like paraseptin GTPase family. IAN subfamily.</text>
</comment>
<dbReference type="EMBL" id="RJVU01042593">
    <property type="protein sequence ID" value="ROL45394.1"/>
    <property type="molecule type" value="Genomic_DNA"/>
</dbReference>
<dbReference type="Pfam" id="PF04548">
    <property type="entry name" value="AIG1"/>
    <property type="match status" value="4"/>
</dbReference>
<feature type="region of interest" description="Disordered" evidence="5">
    <location>
        <begin position="449"/>
        <end position="469"/>
    </location>
</feature>
<keyword evidence="2" id="KW-0547">Nucleotide-binding</keyword>
<feature type="domain" description="AIG1-type G" evidence="6">
    <location>
        <begin position="709"/>
        <end position="908"/>
    </location>
</feature>
<dbReference type="OrthoDB" id="9982588at2759"/>
<feature type="compositionally biased region" description="Low complexity" evidence="5">
    <location>
        <begin position="966"/>
        <end position="977"/>
    </location>
</feature>
<dbReference type="Gene3D" id="3.40.50.300">
    <property type="entry name" value="P-loop containing nucleotide triphosphate hydrolases"/>
    <property type="match status" value="4"/>
</dbReference>
<evidence type="ECO:0000256" key="2">
    <source>
        <dbReference type="ARBA" id="ARBA00022741"/>
    </source>
</evidence>
<dbReference type="FunFam" id="3.40.50.300:FF:001756">
    <property type="entry name" value="Si:dkey-185m8.2"/>
    <property type="match status" value="1"/>
</dbReference>
<accession>A0A3N0YH14</accession>
<dbReference type="PROSITE" id="PS51720">
    <property type="entry name" value="G_AIG1"/>
    <property type="match status" value="4"/>
</dbReference>
<feature type="coiled-coil region" evidence="4">
    <location>
        <begin position="669"/>
        <end position="703"/>
    </location>
</feature>
<protein>
    <submittedName>
        <fullName evidence="7">GTPase IMAP family member 8</fullName>
    </submittedName>
</protein>
<evidence type="ECO:0000256" key="5">
    <source>
        <dbReference type="SAM" id="MobiDB-lite"/>
    </source>
</evidence>
<keyword evidence="8" id="KW-1185">Reference proteome</keyword>
<evidence type="ECO:0000313" key="7">
    <source>
        <dbReference type="EMBL" id="ROL45394.1"/>
    </source>
</evidence>
<feature type="domain" description="AIG1-type G" evidence="6">
    <location>
        <begin position="5"/>
        <end position="204"/>
    </location>
</feature>
<organism evidence="7 8">
    <name type="scientific">Anabarilius grahami</name>
    <name type="common">Kanglang fish</name>
    <name type="synonym">Barilius grahami</name>
    <dbReference type="NCBI Taxonomy" id="495550"/>
    <lineage>
        <taxon>Eukaryota</taxon>
        <taxon>Metazoa</taxon>
        <taxon>Chordata</taxon>
        <taxon>Craniata</taxon>
        <taxon>Vertebrata</taxon>
        <taxon>Euteleostomi</taxon>
        <taxon>Actinopterygii</taxon>
        <taxon>Neopterygii</taxon>
        <taxon>Teleostei</taxon>
        <taxon>Ostariophysi</taxon>
        <taxon>Cypriniformes</taxon>
        <taxon>Xenocyprididae</taxon>
        <taxon>Xenocypridinae</taxon>
        <taxon>Xenocypridinae incertae sedis</taxon>
        <taxon>Anabarilius</taxon>
    </lineage>
</organism>
<keyword evidence="4" id="KW-0175">Coiled coil</keyword>
<name>A0A3N0YH14_ANAGA</name>
<dbReference type="InterPro" id="IPR006703">
    <property type="entry name" value="G_AIG1"/>
</dbReference>
<evidence type="ECO:0000256" key="1">
    <source>
        <dbReference type="ARBA" id="ARBA00008535"/>
    </source>
</evidence>
<evidence type="ECO:0000313" key="8">
    <source>
        <dbReference type="Proteomes" id="UP000281406"/>
    </source>
</evidence>
<dbReference type="Proteomes" id="UP000281406">
    <property type="component" value="Unassembled WGS sequence"/>
</dbReference>
<reference evidence="7 8" key="1">
    <citation type="submission" date="2018-10" db="EMBL/GenBank/DDBJ databases">
        <title>Genome assembly for a Yunnan-Guizhou Plateau 3E fish, Anabarilius grahami (Regan), and its evolutionary and genetic applications.</title>
        <authorList>
            <person name="Jiang W."/>
        </authorList>
    </citation>
    <scope>NUCLEOTIDE SEQUENCE [LARGE SCALE GENOMIC DNA]</scope>
    <source>
        <strain evidence="7">AG-KIZ</strain>
        <tissue evidence="7">Muscle</tissue>
    </source>
</reference>
<feature type="region of interest" description="Disordered" evidence="5">
    <location>
        <begin position="910"/>
        <end position="977"/>
    </location>
</feature>
<dbReference type="GO" id="GO:0005525">
    <property type="term" value="F:GTP binding"/>
    <property type="evidence" value="ECO:0007669"/>
    <property type="project" value="UniProtKB-KW"/>
</dbReference>
<dbReference type="InterPro" id="IPR027417">
    <property type="entry name" value="P-loop_NTPase"/>
</dbReference>
<dbReference type="CDD" id="cd01852">
    <property type="entry name" value="AIG1"/>
    <property type="match status" value="1"/>
</dbReference>
<evidence type="ECO:0000256" key="4">
    <source>
        <dbReference type="SAM" id="Coils"/>
    </source>
</evidence>
<feature type="compositionally biased region" description="Basic and acidic residues" evidence="5">
    <location>
        <begin position="910"/>
        <end position="934"/>
    </location>
</feature>
<sequence length="1044" mass="120165">DAQHLSDLRIVLMGYRYAGKSSSGNTILGREEFDLKRSAQCVRRHGEVADRHITVIEAPGWWMNYTVEKSPERLKQEILLSVSLCPPGPHAVLLIIDVDSRFKETEIKAVQDHLDLLSERVWSHTIVLFTHGDSLLDTSIEQHIESEGQDLQWLLDKCGNRYHVLNNLNRSDDTQIKELLEKIEETVAQNNGRHFEIDRKILQRMKERRRAEEQRAEERMKRMKKQRENIRSQMSDAQHLSDLRIVLMGYRGAGKSSSGNTILGREKFDLKRSAQCVRRHGEVADRHITVIEAPGWRINVPVEESPEILKQEILLSVSLCPPGPHAVLLIIRVDDGFKETVRKAVQDHLDLLSERVWSHTIVLFTRGDSLLDTSIEQHIESEGQDLQWLLDKCGNRYHVLNNHNRSDDTQIKELLEKIEETVAQNKGHHFEMDRKILQEMKERRRAEEERAEERMKRMKKQRKNIRSQMSGAQHLSDLRIVLMGYKGAGKSSAGNTILSREEFDLKRSAQCVRRHGEVADRHITVIEAPGWWSNYTVEDSPEILKQEILLSVVLCPPGPHAVLLIIRVDISFKETERKAVQGHLDLLSERVWSHTIVLFTRGDSLLDTSIEQHIESEGQDLQRLLDKCGNRYHVLNNHNRSDDTQIKELLEKIEETVAQNNGCHFEIDRNILQEMKERRRAEEERAEERMKRMKKSRENIRSQMSDAHLLDLRIVLMGYRYAGKSSAGNTILGREEFDLKRSAQCVRRHGEVADRHITVIEAPGWWMNYTVEDSPEILKQEILLSVSLCPPGPHAVLLIIDVDDGFKETERKAVLDHLDLLSERVWSHTIVLFTRGDSLLDTSIEQHIESEGQDLQWLLDKCGNRYHVLNNHNRSDDTQIKELLEKIEETVAQNNGRHFEMDRNILQEVKKRRRAEEERAEERMKRMKKQRENIRSQMISGAEGSDSSSMGSSAYGSFRPSEADSRSIFGSSHSGGSSLVSRLKSGVLKQFNSIEFIPPTMSGDERSDTWSLGSPAYGSLRSLSEAERLLIYGSSPSRDMRRGS</sequence>
<feature type="compositionally biased region" description="Low complexity" evidence="5">
    <location>
        <begin position="940"/>
        <end position="957"/>
    </location>
</feature>
<evidence type="ECO:0000256" key="3">
    <source>
        <dbReference type="ARBA" id="ARBA00023134"/>
    </source>
</evidence>
<feature type="coiled-coil region" evidence="4">
    <location>
        <begin position="199"/>
        <end position="240"/>
    </location>
</feature>
<feature type="domain" description="AIG1-type G" evidence="6">
    <location>
        <begin position="475"/>
        <end position="674"/>
    </location>
</feature>
<dbReference type="SUPFAM" id="SSF52540">
    <property type="entry name" value="P-loop containing nucleoside triphosphate hydrolases"/>
    <property type="match status" value="4"/>
</dbReference>
<feature type="domain" description="AIG1-type G" evidence="6">
    <location>
        <begin position="240"/>
        <end position="439"/>
    </location>
</feature>
<evidence type="ECO:0000259" key="6">
    <source>
        <dbReference type="PROSITE" id="PS51720"/>
    </source>
</evidence>
<feature type="non-terminal residue" evidence="7">
    <location>
        <position position="1"/>
    </location>
</feature>
<feature type="compositionally biased region" description="Basic residues" evidence="5">
    <location>
        <begin position="456"/>
        <end position="465"/>
    </location>
</feature>